<dbReference type="InterPro" id="IPR051448">
    <property type="entry name" value="CdaR-like_regulators"/>
</dbReference>
<dbReference type="Proteomes" id="UP000176244">
    <property type="component" value="Unassembled WGS sequence"/>
</dbReference>
<proteinExistence type="inferred from homology"/>
<dbReference type="Pfam" id="PF13556">
    <property type="entry name" value="HTH_30"/>
    <property type="match status" value="1"/>
</dbReference>
<evidence type="ECO:0000259" key="2">
    <source>
        <dbReference type="Pfam" id="PF13556"/>
    </source>
</evidence>
<sequence length="551" mass="64291">MELSLNLIKEKLADLVIDYKLEKSGQRLHLQRPVFYQDQKELDSNTLYIAQSDQLPADLQCQVDTALILIGSPAISLNQDGFSYLVISETVSIFELSNRIHQIYDFFEIWNMSLQKSIRENKPLQYLIDLSEPVFENGITIMNPDFYIIARTSLTLDFNLFEELKTDEFGRLQPQQVNSFKNDLAYQKIKNEKEVFIYPKNILPYRTLCKNIFHHDSFLFRLVVCENIHPFSESDAVLLEHLGKYLTEDSEYLVSVNRFDDDELIELLNDMVAGKAYHLADFEKELKRLGWELNHFYCVAYVLPSDQDIYNQTLTYFGNKIRHNFEEAFAFAHKDHLIVLFNLSRIKNRQEFFDGFNVFIKASNFKIGYSNESNGLGNFRDYFKEAQIALDFGGQLAPQNDVHQFSDYVLLYLLSQMTRELPVANLNAPILSRLSDYDDKNSTEYIKTLTIYLQNNMNALQTAKDLSIHRGTMVYRLERIREIGKIDFENPDELLHVNISLKLHNNLTSIKPVKENTGEEFAEQILADLIAKGYHGKKLLKKFKEEQKKFD</sequence>
<dbReference type="InterPro" id="IPR041522">
    <property type="entry name" value="CdaR_GGDEF"/>
</dbReference>
<feature type="domain" description="PucR C-terminal helix-turn-helix" evidence="2">
    <location>
        <begin position="446"/>
        <end position="502"/>
    </location>
</feature>
<dbReference type="Pfam" id="PF17853">
    <property type="entry name" value="GGDEF_2"/>
    <property type="match status" value="1"/>
</dbReference>
<gene>
    <name evidence="4" type="primary">cdaR_4</name>
    <name evidence="4" type="ORF">ACWI_32750</name>
</gene>
<dbReference type="STRING" id="52694.ACWI_32750"/>
<evidence type="ECO:0000259" key="3">
    <source>
        <dbReference type="Pfam" id="PF17853"/>
    </source>
</evidence>
<comment type="similarity">
    <text evidence="1">Belongs to the CdaR family.</text>
</comment>
<evidence type="ECO:0000313" key="5">
    <source>
        <dbReference type="Proteomes" id="UP000176244"/>
    </source>
</evidence>
<dbReference type="InterPro" id="IPR042070">
    <property type="entry name" value="PucR_C-HTH_sf"/>
</dbReference>
<accession>A0A1F2PEW4</accession>
<name>A0A1F2PEW4_9FIRM</name>
<protein>
    <submittedName>
        <fullName evidence="4">Carbohydrate diacid regulator</fullName>
    </submittedName>
</protein>
<dbReference type="EMBL" id="LKEU01000043">
    <property type="protein sequence ID" value="OFV69231.1"/>
    <property type="molecule type" value="Genomic_DNA"/>
</dbReference>
<comment type="caution">
    <text evidence="4">The sequence shown here is derived from an EMBL/GenBank/DDBJ whole genome shotgun (WGS) entry which is preliminary data.</text>
</comment>
<dbReference type="InterPro" id="IPR025736">
    <property type="entry name" value="PucR_C-HTH_dom"/>
</dbReference>
<evidence type="ECO:0000313" key="4">
    <source>
        <dbReference type="EMBL" id="OFV69231.1"/>
    </source>
</evidence>
<dbReference type="AlphaFoldDB" id="A0A1F2PEW4"/>
<dbReference type="Gene3D" id="1.10.10.2840">
    <property type="entry name" value="PucR C-terminal helix-turn-helix domain"/>
    <property type="match status" value="1"/>
</dbReference>
<dbReference type="PANTHER" id="PTHR33744">
    <property type="entry name" value="CARBOHYDRATE DIACID REGULATOR"/>
    <property type="match status" value="1"/>
</dbReference>
<organism evidence="4 5">
    <name type="scientific">Acetobacterium wieringae</name>
    <dbReference type="NCBI Taxonomy" id="52694"/>
    <lineage>
        <taxon>Bacteria</taxon>
        <taxon>Bacillati</taxon>
        <taxon>Bacillota</taxon>
        <taxon>Clostridia</taxon>
        <taxon>Eubacteriales</taxon>
        <taxon>Eubacteriaceae</taxon>
        <taxon>Acetobacterium</taxon>
    </lineage>
</organism>
<reference evidence="4 5" key="1">
    <citation type="submission" date="2015-09" db="EMBL/GenBank/DDBJ databases">
        <title>Genome sequence of Acetobacterium wieringae DSM 1911.</title>
        <authorList>
            <person name="Poehlein A."/>
            <person name="Bengelsdorf F.R."/>
            <person name="Schiel-Bengelsdorf B."/>
            <person name="Duerre P."/>
            <person name="Daniel R."/>
        </authorList>
    </citation>
    <scope>NUCLEOTIDE SEQUENCE [LARGE SCALE GENOMIC DNA]</scope>
    <source>
        <strain evidence="4 5">DSM 1911</strain>
    </source>
</reference>
<dbReference type="PANTHER" id="PTHR33744:SF1">
    <property type="entry name" value="DNA-BINDING TRANSCRIPTIONAL ACTIVATOR ADER"/>
    <property type="match status" value="1"/>
</dbReference>
<evidence type="ECO:0000256" key="1">
    <source>
        <dbReference type="ARBA" id="ARBA00006754"/>
    </source>
</evidence>
<feature type="domain" description="CdaR GGDEF-like" evidence="3">
    <location>
        <begin position="281"/>
        <end position="391"/>
    </location>
</feature>
<dbReference type="RefSeq" id="WP_070372530.1">
    <property type="nucleotide sequence ID" value="NZ_LKEU01000043.1"/>
</dbReference>